<organism evidence="1">
    <name type="scientific">Physcomitrium patens</name>
    <name type="common">Spreading-leaved earth moss</name>
    <name type="synonym">Physcomitrella patens</name>
    <dbReference type="NCBI Taxonomy" id="3218"/>
    <lineage>
        <taxon>Eukaryota</taxon>
        <taxon>Viridiplantae</taxon>
        <taxon>Streptophyta</taxon>
        <taxon>Embryophyta</taxon>
        <taxon>Bryophyta</taxon>
        <taxon>Bryophytina</taxon>
        <taxon>Bryopsida</taxon>
        <taxon>Funariidae</taxon>
        <taxon>Funariales</taxon>
        <taxon>Funariaceae</taxon>
        <taxon>Physcomitrium</taxon>
    </lineage>
</organism>
<reference evidence="1 3" key="2">
    <citation type="journal article" date="2018" name="Plant J.">
        <title>The Physcomitrella patens chromosome-scale assembly reveals moss genome structure and evolution.</title>
        <authorList>
            <person name="Lang D."/>
            <person name="Ullrich K.K."/>
            <person name="Murat F."/>
            <person name="Fuchs J."/>
            <person name="Jenkins J."/>
            <person name="Haas F.B."/>
            <person name="Piednoel M."/>
            <person name="Gundlach H."/>
            <person name="Van Bel M."/>
            <person name="Meyberg R."/>
            <person name="Vives C."/>
            <person name="Morata J."/>
            <person name="Symeonidi A."/>
            <person name="Hiss M."/>
            <person name="Muchero W."/>
            <person name="Kamisugi Y."/>
            <person name="Saleh O."/>
            <person name="Blanc G."/>
            <person name="Decker E.L."/>
            <person name="van Gessel N."/>
            <person name="Grimwood J."/>
            <person name="Hayes R.D."/>
            <person name="Graham S.W."/>
            <person name="Gunter L.E."/>
            <person name="McDaniel S.F."/>
            <person name="Hoernstein S.N.W."/>
            <person name="Larsson A."/>
            <person name="Li F.W."/>
            <person name="Perroud P.F."/>
            <person name="Phillips J."/>
            <person name="Ranjan P."/>
            <person name="Rokshar D.S."/>
            <person name="Rothfels C.J."/>
            <person name="Schneider L."/>
            <person name="Shu S."/>
            <person name="Stevenson D.W."/>
            <person name="Thummler F."/>
            <person name="Tillich M."/>
            <person name="Villarreal Aguilar J.C."/>
            <person name="Widiez T."/>
            <person name="Wong G.K."/>
            <person name="Wymore A."/>
            <person name="Zhang Y."/>
            <person name="Zimmer A.D."/>
            <person name="Quatrano R.S."/>
            <person name="Mayer K.F.X."/>
            <person name="Goodstein D."/>
            <person name="Casacuberta J.M."/>
            <person name="Vandepoele K."/>
            <person name="Reski R."/>
            <person name="Cuming A.C."/>
            <person name="Tuskan G.A."/>
            <person name="Maumus F."/>
            <person name="Salse J."/>
            <person name="Schmutz J."/>
            <person name="Rensing S.A."/>
        </authorList>
    </citation>
    <scope>NUCLEOTIDE SEQUENCE [LARGE SCALE GENOMIC DNA]</scope>
    <source>
        <strain evidence="2 3">cv. Gransden 2004</strain>
    </source>
</reference>
<sequence>MQVVCIVVLRVFLKGHYIGRPDEVRRLHKDGKLGIITDTNNVAKCPDCNENGLIRCLVCF</sequence>
<dbReference type="PaxDb" id="3218-PP1S267_7V6.1"/>
<protein>
    <recommendedName>
        <fullName evidence="4">Glutaredoxin domain-containing protein</fullName>
    </recommendedName>
</protein>
<keyword evidence="3" id="KW-1185">Reference proteome</keyword>
<dbReference type="Gramene" id="Pp3c4_1070V3.1">
    <property type="protein sequence ID" value="Pp3c4_1070V3.1"/>
    <property type="gene ID" value="Pp3c4_1070"/>
</dbReference>
<dbReference type="PANTHER" id="PTHR45669">
    <property type="entry name" value="GLUTAREDOXIN DOMAIN-CONTAINING CYSTEINE-RICH PROTEIN CG12206-RELATED"/>
    <property type="match status" value="1"/>
</dbReference>
<dbReference type="EMBL" id="ABEU02000004">
    <property type="protein sequence ID" value="PNR54710.1"/>
    <property type="molecule type" value="Genomic_DNA"/>
</dbReference>
<dbReference type="Proteomes" id="UP000006727">
    <property type="component" value="Chromosome 4"/>
</dbReference>
<dbReference type="PANTHER" id="PTHR45669:SF22">
    <property type="entry name" value="GLUTAREDOXIN DOMAIN-CONTAINING CYSTEINE-RICH PROTEIN CG12206-RELATED"/>
    <property type="match status" value="1"/>
</dbReference>
<proteinExistence type="predicted"/>
<dbReference type="EnsemblPlants" id="Pp3c4_1070V3.1">
    <property type="protein sequence ID" value="Pp3c4_1070V3.1"/>
    <property type="gene ID" value="Pp3c4_1070"/>
</dbReference>
<reference evidence="2" key="3">
    <citation type="submission" date="2020-12" db="UniProtKB">
        <authorList>
            <consortium name="EnsemblPlants"/>
        </authorList>
    </citation>
    <scope>IDENTIFICATION</scope>
</reference>
<dbReference type="AlphaFoldDB" id="A0A2K1KLQ2"/>
<evidence type="ECO:0008006" key="4">
    <source>
        <dbReference type="Google" id="ProtNLM"/>
    </source>
</evidence>
<evidence type="ECO:0000313" key="2">
    <source>
        <dbReference type="EnsemblPlants" id="Pp3c4_1070V3.1"/>
    </source>
</evidence>
<name>A0A2K1KLQ2_PHYPA</name>
<dbReference type="InParanoid" id="A0A2K1KLQ2"/>
<evidence type="ECO:0000313" key="3">
    <source>
        <dbReference type="Proteomes" id="UP000006727"/>
    </source>
</evidence>
<gene>
    <name evidence="1" type="ORF">PHYPA_005603</name>
</gene>
<evidence type="ECO:0000313" key="1">
    <source>
        <dbReference type="EMBL" id="PNR54710.1"/>
    </source>
</evidence>
<reference evidence="1 3" key="1">
    <citation type="journal article" date="2008" name="Science">
        <title>The Physcomitrella genome reveals evolutionary insights into the conquest of land by plants.</title>
        <authorList>
            <person name="Rensing S."/>
            <person name="Lang D."/>
            <person name="Zimmer A."/>
            <person name="Terry A."/>
            <person name="Salamov A."/>
            <person name="Shapiro H."/>
            <person name="Nishiyama T."/>
            <person name="Perroud P.-F."/>
            <person name="Lindquist E."/>
            <person name="Kamisugi Y."/>
            <person name="Tanahashi T."/>
            <person name="Sakakibara K."/>
            <person name="Fujita T."/>
            <person name="Oishi K."/>
            <person name="Shin-I T."/>
            <person name="Kuroki Y."/>
            <person name="Toyoda A."/>
            <person name="Suzuki Y."/>
            <person name="Hashimoto A."/>
            <person name="Yamaguchi K."/>
            <person name="Sugano A."/>
            <person name="Kohara Y."/>
            <person name="Fujiyama A."/>
            <person name="Anterola A."/>
            <person name="Aoki S."/>
            <person name="Ashton N."/>
            <person name="Barbazuk W.B."/>
            <person name="Barker E."/>
            <person name="Bennetzen J."/>
            <person name="Bezanilla M."/>
            <person name="Blankenship R."/>
            <person name="Cho S.H."/>
            <person name="Dutcher S."/>
            <person name="Estelle M."/>
            <person name="Fawcett J.A."/>
            <person name="Gundlach H."/>
            <person name="Hanada K."/>
            <person name="Heyl A."/>
            <person name="Hicks K.A."/>
            <person name="Hugh J."/>
            <person name="Lohr M."/>
            <person name="Mayer K."/>
            <person name="Melkozernov A."/>
            <person name="Murata T."/>
            <person name="Nelson D."/>
            <person name="Pils B."/>
            <person name="Prigge M."/>
            <person name="Reiss B."/>
            <person name="Renner T."/>
            <person name="Rombauts S."/>
            <person name="Rushton P."/>
            <person name="Sanderfoot A."/>
            <person name="Schween G."/>
            <person name="Shiu S.-H."/>
            <person name="Stueber K."/>
            <person name="Theodoulou F.L."/>
            <person name="Tu H."/>
            <person name="Van de Peer Y."/>
            <person name="Verrier P.J."/>
            <person name="Waters E."/>
            <person name="Wood A."/>
            <person name="Yang L."/>
            <person name="Cove D."/>
            <person name="Cuming A."/>
            <person name="Hasebe M."/>
            <person name="Lucas S."/>
            <person name="Mishler D.B."/>
            <person name="Reski R."/>
            <person name="Grigoriev I."/>
            <person name="Quatrano R.S."/>
            <person name="Boore J.L."/>
        </authorList>
    </citation>
    <scope>NUCLEOTIDE SEQUENCE [LARGE SCALE GENOMIC DNA]</scope>
    <source>
        <strain evidence="2 3">cv. Gransden 2004</strain>
    </source>
</reference>
<dbReference type="Pfam" id="PF23733">
    <property type="entry name" value="GRXCR1-2_C"/>
    <property type="match status" value="1"/>
</dbReference>
<accession>A0A2K1KLQ2</accession>